<dbReference type="RefSeq" id="WP_278158698.1">
    <property type="nucleotide sequence ID" value="NZ_CP121252.1"/>
</dbReference>
<dbReference type="Pfam" id="PF12900">
    <property type="entry name" value="Pyridox_ox_2"/>
    <property type="match status" value="1"/>
</dbReference>
<dbReference type="EMBL" id="CP121252">
    <property type="protein sequence ID" value="WFP17298.1"/>
    <property type="molecule type" value="Genomic_DNA"/>
</dbReference>
<accession>A0ABY8H9J2</accession>
<dbReference type="SUPFAM" id="SSF50475">
    <property type="entry name" value="FMN-binding split barrel"/>
    <property type="match status" value="1"/>
</dbReference>
<dbReference type="InterPro" id="IPR012349">
    <property type="entry name" value="Split_barrel_FMN-bd"/>
</dbReference>
<proteinExistence type="predicted"/>
<dbReference type="Gene3D" id="2.30.110.10">
    <property type="entry name" value="Electron Transport, Fmn-binding Protein, Chain A"/>
    <property type="match status" value="1"/>
</dbReference>
<evidence type="ECO:0000313" key="2">
    <source>
        <dbReference type="Proteomes" id="UP001219037"/>
    </source>
</evidence>
<reference evidence="1 2" key="1">
    <citation type="submission" date="2023-04" db="EMBL/GenBank/DDBJ databases">
        <title>Funneling lignin-derived compounds into biodiesel using alkali-halophilic Citricoccus sp. P2.</title>
        <authorList>
            <person name="Luo C.-B."/>
        </authorList>
    </citation>
    <scope>NUCLEOTIDE SEQUENCE [LARGE SCALE GENOMIC DNA]</scope>
    <source>
        <strain evidence="1 2">P2</strain>
    </source>
</reference>
<name>A0ABY8H9J2_9MICC</name>
<sequence>MNLMFPHPDQEPVLVLDDERSWKLLTHTRHARVAFQGDDRLEIFPVNILTEQPVVYFRTAPGSKLTAAEVGLPVVLEADGMLPDQGWSVVARGLARELTDEEDIRRVRRLGLTPWVPTFKDHVVAVEVTEISGRHFAFGPHPER</sequence>
<evidence type="ECO:0000313" key="1">
    <source>
        <dbReference type="EMBL" id="WFP17298.1"/>
    </source>
</evidence>
<keyword evidence="2" id="KW-1185">Reference proteome</keyword>
<gene>
    <name evidence="1" type="ORF">P8192_04080</name>
</gene>
<organism evidence="1 2">
    <name type="scientific">Citricoccus muralis</name>
    <dbReference type="NCBI Taxonomy" id="169134"/>
    <lineage>
        <taxon>Bacteria</taxon>
        <taxon>Bacillati</taxon>
        <taxon>Actinomycetota</taxon>
        <taxon>Actinomycetes</taxon>
        <taxon>Micrococcales</taxon>
        <taxon>Micrococcaceae</taxon>
        <taxon>Citricoccus</taxon>
    </lineage>
</organism>
<dbReference type="InterPro" id="IPR024747">
    <property type="entry name" value="Pyridox_Oxase-rel"/>
</dbReference>
<dbReference type="Proteomes" id="UP001219037">
    <property type="component" value="Chromosome"/>
</dbReference>
<protein>
    <submittedName>
        <fullName evidence="1">Pyridoxamine 5'-phosphate oxidase family protein</fullName>
    </submittedName>
</protein>